<evidence type="ECO:0000313" key="2">
    <source>
        <dbReference type="Proteomes" id="UP000229433"/>
    </source>
</evidence>
<sequence>MGFIILNTVLLSSPPRFGTNKKDGKLQEWETARCLVLVFLIFRSFLKGLLILNTVVVSSPRRFGANKKGGRNPPFLPQIYHELNLLMLWQILKYYNEGLATKTFRPNALLSVEECF</sequence>
<accession>A0A2G1VW56</accession>
<proteinExistence type="predicted"/>
<evidence type="ECO:0000313" key="1">
    <source>
        <dbReference type="EMBL" id="PHQ30669.1"/>
    </source>
</evidence>
<keyword evidence="2" id="KW-1185">Reference proteome</keyword>
<name>A0A2G1VW56_9FLAO</name>
<dbReference type="AlphaFoldDB" id="A0A2G1VW56"/>
<dbReference type="EMBL" id="NQXA01000001">
    <property type="protein sequence ID" value="PHQ30669.1"/>
    <property type="molecule type" value="Genomic_DNA"/>
</dbReference>
<protein>
    <submittedName>
        <fullName evidence="1">Uncharacterized protein</fullName>
    </submittedName>
</protein>
<organism evidence="1 2">
    <name type="scientific">Leeuwenhoekiella nanhaiensis</name>
    <dbReference type="NCBI Taxonomy" id="1655491"/>
    <lineage>
        <taxon>Bacteria</taxon>
        <taxon>Pseudomonadati</taxon>
        <taxon>Bacteroidota</taxon>
        <taxon>Flavobacteriia</taxon>
        <taxon>Flavobacteriales</taxon>
        <taxon>Flavobacteriaceae</taxon>
        <taxon>Leeuwenhoekiella</taxon>
    </lineage>
</organism>
<comment type="caution">
    <text evidence="1">The sequence shown here is derived from an EMBL/GenBank/DDBJ whole genome shotgun (WGS) entry which is preliminary data.</text>
</comment>
<dbReference type="Proteomes" id="UP000229433">
    <property type="component" value="Unassembled WGS sequence"/>
</dbReference>
<gene>
    <name evidence="1" type="ORF">CJ305_00095</name>
</gene>
<reference evidence="1 2" key="1">
    <citation type="submission" date="2017-08" db="EMBL/GenBank/DDBJ databases">
        <title>The whole genome shortgun sequences of strain Leeuwenhoekiella nanhaiensis G18 from the South China Sea.</title>
        <authorList>
            <person name="Liu Q."/>
        </authorList>
    </citation>
    <scope>NUCLEOTIDE SEQUENCE [LARGE SCALE GENOMIC DNA]</scope>
    <source>
        <strain evidence="1 2">G18</strain>
    </source>
</reference>